<keyword evidence="3" id="KW-1185">Reference proteome</keyword>
<keyword evidence="1" id="KW-0812">Transmembrane</keyword>
<dbReference type="AlphaFoldDB" id="E4SDY9"/>
<dbReference type="Proteomes" id="UP000006835">
    <property type="component" value="Chromosome"/>
</dbReference>
<feature type="transmembrane region" description="Helical" evidence="1">
    <location>
        <begin position="70"/>
        <end position="89"/>
    </location>
</feature>
<feature type="transmembrane region" description="Helical" evidence="1">
    <location>
        <begin position="305"/>
        <end position="324"/>
    </location>
</feature>
<feature type="transmembrane region" description="Helical" evidence="1">
    <location>
        <begin position="261"/>
        <end position="293"/>
    </location>
</feature>
<reference key="1">
    <citation type="submission" date="2010-11" db="EMBL/GenBank/DDBJ databases">
        <title>Complete sequence of Caldicellulosiruptor kronotskyensis 2002.</title>
        <authorList>
            <consortium name="US DOE Joint Genome Institute"/>
            <person name="Lucas S."/>
            <person name="Copeland A."/>
            <person name="Lapidus A."/>
            <person name="Cheng J.-F."/>
            <person name="Bruce D."/>
            <person name="Goodwin L."/>
            <person name="Pitluck S."/>
            <person name="Davenport K."/>
            <person name="Detter J.C."/>
            <person name="Han C."/>
            <person name="Tapia R."/>
            <person name="Land M."/>
            <person name="Hauser L."/>
            <person name="Jeffries C."/>
            <person name="Kyrpides N."/>
            <person name="Ivanova N."/>
            <person name="Mikhailova N."/>
            <person name="Blumer-Schuette S.E."/>
            <person name="Kelly R.M."/>
            <person name="Woyke T."/>
        </authorList>
    </citation>
    <scope>NUCLEOTIDE SEQUENCE</scope>
    <source>
        <strain>2002</strain>
    </source>
</reference>
<evidence type="ECO:0000313" key="3">
    <source>
        <dbReference type="Proteomes" id="UP000006835"/>
    </source>
</evidence>
<name>E4SDY9_CALK2</name>
<feature type="transmembrane region" description="Helical" evidence="1">
    <location>
        <begin position="43"/>
        <end position="63"/>
    </location>
</feature>
<evidence type="ECO:0000256" key="1">
    <source>
        <dbReference type="SAM" id="Phobius"/>
    </source>
</evidence>
<evidence type="ECO:0000313" key="2">
    <source>
        <dbReference type="EMBL" id="ADQ45276.1"/>
    </source>
</evidence>
<dbReference type="EMBL" id="CP002330">
    <property type="protein sequence ID" value="ADQ45276.1"/>
    <property type="molecule type" value="Genomic_DNA"/>
</dbReference>
<feature type="transmembrane region" description="Helical" evidence="1">
    <location>
        <begin position="432"/>
        <end position="454"/>
    </location>
</feature>
<dbReference type="KEGG" id="ckn:Calkro_0373"/>
<keyword evidence="1" id="KW-1133">Transmembrane helix</keyword>
<feature type="transmembrane region" description="Helical" evidence="1">
    <location>
        <begin position="381"/>
        <end position="402"/>
    </location>
</feature>
<keyword evidence="1" id="KW-0472">Membrane</keyword>
<sequence length="468" mass="53376">MLPKRELKIASIRIILYLAPITMYYIIYFSYVKMNCSIIISEWVNNILTIVLVALVSIIFVFFMKRVDIIFNFSLLVLITIFPISQQIITGTPYSGAEYKGIFKISLFSLLILNAAIFLFFSKTKLYNSNKKLLSIYALLVFIILLASIMSEGFRSIAIIVENFITPLGIMYIMLNLRIDEIIHSLGILKIGIVINFILGLIEFITNKNIFESDLIELKKSMLISLNHIRSYGLVQHPLNYAFVGLVSISIFIITRKRKDFAFVIIGIIMTIISISRAGIFLAIILGTVSLFILSKISEKKILTILLAIPYIFLVVIGAYIYFLKDKYDVYSKLSRIIAIQYFRTSFFSNLIVGYGLKQSMLADELSQMAKVNIIPENPTIILGSAYGYVFSLLLLFGLIFMISHIKDLYQRASCILLLIYLQTFNSYGTKYVYFNLFIYLIWLCILVGNVYSLKVQGKIEAKIPRGG</sequence>
<feature type="transmembrane region" description="Helical" evidence="1">
    <location>
        <begin position="101"/>
        <end position="121"/>
    </location>
</feature>
<gene>
    <name evidence="2" type="ordered locus">Calkro_0373</name>
</gene>
<feature type="transmembrane region" description="Helical" evidence="1">
    <location>
        <begin position="133"/>
        <end position="151"/>
    </location>
</feature>
<proteinExistence type="predicted"/>
<organism evidence="2 3">
    <name type="scientific">Caldicellulosiruptor kronotskyensis (strain DSM 18902 / VKM B-2412 / 2002)</name>
    <dbReference type="NCBI Taxonomy" id="632348"/>
    <lineage>
        <taxon>Bacteria</taxon>
        <taxon>Bacillati</taxon>
        <taxon>Bacillota</taxon>
        <taxon>Bacillota incertae sedis</taxon>
        <taxon>Caldicellulosiruptorales</taxon>
        <taxon>Caldicellulosiruptoraceae</taxon>
        <taxon>Caldicellulosiruptor</taxon>
    </lineage>
</organism>
<reference evidence="2 3" key="2">
    <citation type="journal article" date="2011" name="J. Bacteriol.">
        <title>Complete genome sequences for the anaerobic, extremely thermophilic plant biomass-degrading bacteria Caldicellulosiruptor hydrothermalis, Caldicellulosiruptor kristjanssonii, Caldicellulosiruptor kronotskyensis, Caldicellulosiruptor owensenis, and Caldicellulosiruptor lactoaceticus.</title>
        <authorList>
            <person name="Blumer-Schuette S.E."/>
            <person name="Ozdemir I."/>
            <person name="Mistry D."/>
            <person name="Lucas S."/>
            <person name="Lapidus A."/>
            <person name="Cheng J.F."/>
            <person name="Goodwin L.A."/>
            <person name="Pitluck S."/>
            <person name="Land M.L."/>
            <person name="Hauser L.J."/>
            <person name="Woyke T."/>
            <person name="Mikhailova N."/>
            <person name="Pati A."/>
            <person name="Kyrpides N.C."/>
            <person name="Ivanova N."/>
            <person name="Detter J.C."/>
            <person name="Walston-Davenport K."/>
            <person name="Han S."/>
            <person name="Adams M.W."/>
            <person name="Kelly R.M."/>
        </authorList>
    </citation>
    <scope>NUCLEOTIDE SEQUENCE [LARGE SCALE GENOMIC DNA]</scope>
    <source>
        <strain evidence="3">DSM 18902 / VKM B-2412 / 2002</strain>
    </source>
</reference>
<feature type="transmembrane region" description="Helical" evidence="1">
    <location>
        <begin position="187"/>
        <end position="205"/>
    </location>
</feature>
<feature type="transmembrane region" description="Helical" evidence="1">
    <location>
        <begin position="157"/>
        <end position="175"/>
    </location>
</feature>
<protein>
    <submittedName>
        <fullName evidence="2">Uncharacterized protein</fullName>
    </submittedName>
</protein>
<dbReference type="PATRIC" id="fig|632348.3.peg.398"/>
<dbReference type="RefSeq" id="WP_013429433.1">
    <property type="nucleotide sequence ID" value="NC_014720.1"/>
</dbReference>
<dbReference type="HOGENOM" id="CLU_583533_0_0_9"/>
<feature type="transmembrane region" description="Helical" evidence="1">
    <location>
        <begin position="12"/>
        <end position="31"/>
    </location>
</feature>
<accession>E4SDY9</accession>
<feature type="transmembrane region" description="Helical" evidence="1">
    <location>
        <begin position="238"/>
        <end position="254"/>
    </location>
</feature>